<dbReference type="AlphaFoldDB" id="A0A6M8HU85"/>
<proteinExistence type="predicted"/>
<reference evidence="2 3" key="1">
    <citation type="journal article" date="2014" name="World J. Microbiol. Biotechnol.">
        <title>Biodiversity and physiological characteristics of Antarctic and Arctic lichens-associated bacteria.</title>
        <authorList>
            <person name="Lee Y.M."/>
            <person name="Kim E.H."/>
            <person name="Lee H.K."/>
            <person name="Hong S.G."/>
        </authorList>
    </citation>
    <scope>NUCLEOTIDE SEQUENCE [LARGE SCALE GENOMIC DNA]</scope>
    <source>
        <strain evidence="2 3">PAMC 26569</strain>
    </source>
</reference>
<dbReference type="EMBL" id="CP053708">
    <property type="protein sequence ID" value="QKE91902.1"/>
    <property type="molecule type" value="Genomic_DNA"/>
</dbReference>
<dbReference type="Proteomes" id="UP000500767">
    <property type="component" value="Chromosome"/>
</dbReference>
<protein>
    <submittedName>
        <fullName evidence="2">Uncharacterized protein</fullName>
    </submittedName>
</protein>
<feature type="transmembrane region" description="Helical" evidence="1">
    <location>
        <begin position="37"/>
        <end position="56"/>
    </location>
</feature>
<keyword evidence="1" id="KW-0812">Transmembrane</keyword>
<keyword evidence="1" id="KW-0472">Membrane</keyword>
<name>A0A6M8HU85_9PROT</name>
<dbReference type="RefSeq" id="WP_171837900.1">
    <property type="nucleotide sequence ID" value="NZ_CP053708.1"/>
</dbReference>
<keyword evidence="3" id="KW-1185">Reference proteome</keyword>
<accession>A0A6M8HU85</accession>
<sequence length="177" mass="19218">MTGFNPTLAALFGSIATAAAIFAGGLAVESYKRDRDRAGMALALAGAIDALLSLIATREMIQELMESLEPLDAGQHVTFGSIIGENAAFKTMTLAYADRIGHLGHDLPFRVARFLAYTEGLLHDLARLNQNGDKPQVQAMLIRRMKPVWLQTETLGKGLVLDLKREGASRSRRPAKN</sequence>
<gene>
    <name evidence="2" type="ORF">HN018_19355</name>
</gene>
<dbReference type="KEGG" id="lck:HN018_19355"/>
<evidence type="ECO:0000313" key="2">
    <source>
        <dbReference type="EMBL" id="QKE91902.1"/>
    </source>
</evidence>
<keyword evidence="1" id="KW-1133">Transmembrane helix</keyword>
<organism evidence="2 3">
    <name type="scientific">Lichenicola cladoniae</name>
    <dbReference type="NCBI Taxonomy" id="1484109"/>
    <lineage>
        <taxon>Bacteria</taxon>
        <taxon>Pseudomonadati</taxon>
        <taxon>Pseudomonadota</taxon>
        <taxon>Alphaproteobacteria</taxon>
        <taxon>Acetobacterales</taxon>
        <taxon>Acetobacteraceae</taxon>
        <taxon>Lichenicola</taxon>
    </lineage>
</organism>
<evidence type="ECO:0000256" key="1">
    <source>
        <dbReference type="SAM" id="Phobius"/>
    </source>
</evidence>
<evidence type="ECO:0000313" key="3">
    <source>
        <dbReference type="Proteomes" id="UP000500767"/>
    </source>
</evidence>